<dbReference type="Proteomes" id="UP000784294">
    <property type="component" value="Unassembled WGS sequence"/>
</dbReference>
<evidence type="ECO:0000313" key="1">
    <source>
        <dbReference type="EMBL" id="VEL40277.1"/>
    </source>
</evidence>
<accession>A0A448XMI2</accession>
<comment type="caution">
    <text evidence="1">The sequence shown here is derived from an EMBL/GenBank/DDBJ whole genome shotgun (WGS) entry which is preliminary data.</text>
</comment>
<gene>
    <name evidence="1" type="ORF">PXEA_LOCUS33717</name>
</gene>
<reference evidence="1" key="1">
    <citation type="submission" date="2018-11" db="EMBL/GenBank/DDBJ databases">
        <authorList>
            <consortium name="Pathogen Informatics"/>
        </authorList>
    </citation>
    <scope>NUCLEOTIDE SEQUENCE</scope>
</reference>
<keyword evidence="2" id="KW-1185">Reference proteome</keyword>
<evidence type="ECO:0000313" key="2">
    <source>
        <dbReference type="Proteomes" id="UP000784294"/>
    </source>
</evidence>
<organism evidence="1 2">
    <name type="scientific">Protopolystoma xenopodis</name>
    <dbReference type="NCBI Taxonomy" id="117903"/>
    <lineage>
        <taxon>Eukaryota</taxon>
        <taxon>Metazoa</taxon>
        <taxon>Spiralia</taxon>
        <taxon>Lophotrochozoa</taxon>
        <taxon>Platyhelminthes</taxon>
        <taxon>Monogenea</taxon>
        <taxon>Polyopisthocotylea</taxon>
        <taxon>Polystomatidea</taxon>
        <taxon>Polystomatidae</taxon>
        <taxon>Protopolystoma</taxon>
    </lineage>
</organism>
<dbReference type="EMBL" id="CAAALY010264304">
    <property type="protein sequence ID" value="VEL40277.1"/>
    <property type="molecule type" value="Genomic_DNA"/>
</dbReference>
<sequence length="53" mass="6254">MWFLSFCPELFANPIASYHIASPRSDYGNYDAYYGLLTWRATLRLFANMTKLR</sequence>
<dbReference type="AlphaFoldDB" id="A0A448XMI2"/>
<name>A0A448XMI2_9PLAT</name>
<protein>
    <submittedName>
        <fullName evidence="1">Uncharacterized protein</fullName>
    </submittedName>
</protein>
<proteinExistence type="predicted"/>